<dbReference type="OrthoDB" id="10044229at2759"/>
<dbReference type="KEGG" id="nlo:107219330"/>
<feature type="chain" id="PRO_5026833599" evidence="3">
    <location>
        <begin position="22"/>
        <end position="150"/>
    </location>
</feature>
<name>A0A6J0BFR1_NEOLC</name>
<keyword evidence="1" id="KW-0165">Cleavage on pair of basic residues</keyword>
<protein>
    <submittedName>
        <fullName evidence="5">Probable insulin-like peptide 7</fullName>
    </submittedName>
</protein>
<keyword evidence="2 3" id="KW-0732">Signal</keyword>
<reference evidence="5" key="1">
    <citation type="submission" date="2025-08" db="UniProtKB">
        <authorList>
            <consortium name="RefSeq"/>
        </authorList>
    </citation>
    <scope>IDENTIFICATION</scope>
    <source>
        <tissue evidence="5">Thorax and Abdomen</tissue>
    </source>
</reference>
<organism evidence="5">
    <name type="scientific">Neodiprion lecontei</name>
    <name type="common">Redheaded pine sawfly</name>
    <dbReference type="NCBI Taxonomy" id="441921"/>
    <lineage>
        <taxon>Eukaryota</taxon>
        <taxon>Metazoa</taxon>
        <taxon>Ecdysozoa</taxon>
        <taxon>Arthropoda</taxon>
        <taxon>Hexapoda</taxon>
        <taxon>Insecta</taxon>
        <taxon>Pterygota</taxon>
        <taxon>Neoptera</taxon>
        <taxon>Endopterygota</taxon>
        <taxon>Hymenoptera</taxon>
        <taxon>Tenthredinoidea</taxon>
        <taxon>Diprionidae</taxon>
        <taxon>Diprioninae</taxon>
        <taxon>Neodiprion</taxon>
    </lineage>
</organism>
<dbReference type="AlphaFoldDB" id="A0A6J0BFR1"/>
<evidence type="ECO:0000256" key="2">
    <source>
        <dbReference type="ARBA" id="ARBA00022729"/>
    </source>
</evidence>
<keyword evidence="4" id="KW-1185">Reference proteome</keyword>
<accession>A0A6J0BFR1</accession>
<feature type="signal peptide" evidence="3">
    <location>
        <begin position="1"/>
        <end position="21"/>
    </location>
</feature>
<dbReference type="RefSeq" id="XP_015513012.1">
    <property type="nucleotide sequence ID" value="XM_015657526.2"/>
</dbReference>
<dbReference type="Proteomes" id="UP000829291">
    <property type="component" value="Chromosome 6"/>
</dbReference>
<dbReference type="GO" id="GO:0005576">
    <property type="term" value="C:extracellular region"/>
    <property type="evidence" value="ECO:0007669"/>
    <property type="project" value="UniProtKB-ARBA"/>
</dbReference>
<dbReference type="InParanoid" id="A0A6J0BFR1"/>
<proteinExistence type="predicted"/>
<sequence length="150" mass="17223">MRASALAIGCLALEALGAIGATDHLVDLERVFKERSRADWENAWHRETHARCRETLLRHLYWACEKDIYGVSRRSGSLQRPPPPPWVSGWRAKEMVRYRRDLKRRSQTAVASITQECCAGPGCTWEEYAEYCPANKRVDKRTHPPSGEQE</sequence>
<dbReference type="Gene3D" id="1.10.100.10">
    <property type="entry name" value="Insulin-like"/>
    <property type="match status" value="1"/>
</dbReference>
<gene>
    <name evidence="5" type="primary">LOC107219330</name>
</gene>
<evidence type="ECO:0000256" key="1">
    <source>
        <dbReference type="ARBA" id="ARBA00022685"/>
    </source>
</evidence>
<evidence type="ECO:0000256" key="3">
    <source>
        <dbReference type="SAM" id="SignalP"/>
    </source>
</evidence>
<evidence type="ECO:0000313" key="5">
    <source>
        <dbReference type="RefSeq" id="XP_015513012.1"/>
    </source>
</evidence>
<evidence type="ECO:0000313" key="4">
    <source>
        <dbReference type="Proteomes" id="UP000829291"/>
    </source>
</evidence>
<dbReference type="CTD" id="31328"/>
<dbReference type="GeneID" id="107219330"/>
<dbReference type="InterPro" id="IPR036438">
    <property type="entry name" value="Insulin-like_sf"/>
</dbReference>
<dbReference type="SUPFAM" id="SSF56994">
    <property type="entry name" value="Insulin-like"/>
    <property type="match status" value="1"/>
</dbReference>
<dbReference type="FunCoup" id="A0A6J0BFR1">
    <property type="interactions" value="21"/>
</dbReference>